<feature type="transmembrane region" description="Helical" evidence="1">
    <location>
        <begin position="68"/>
        <end position="90"/>
    </location>
</feature>
<protein>
    <submittedName>
        <fullName evidence="2">Uncharacterized protein At5g13635</fullName>
    </submittedName>
</protein>
<sequence length="209" mass="24912">MFRLKTFFFELNTGRVRQRTRDSLRYILREARRHCVVKEEKKPPGYTHTPNEPTTRIDARPLPSSVRFLMVGFGRFVWFLLRILIVHHLFRWRRRWFLRRLFPMNKGHICHLKLNQVKLYGLCQISSRNLEHRLGIVRSVERDKELFLCEFLEPIKSNLSLLFIVDFSVFFCSGIIPPRDSDRMAKLDHFAPGSGCGSWSTLDPTYPFR</sequence>
<gene>
    <name evidence="2" type="ordered locus">At5g13635</name>
</gene>
<keyword evidence="1" id="KW-0812">Transmembrane</keyword>
<reference evidence="2" key="1">
    <citation type="submission" date="2003-06" db="EMBL/GenBank/DDBJ databases">
        <title>Arabidopsis Full Length cDNA Clones.</title>
        <authorList>
            <person name="Yamada K."/>
            <person name="Chan M.M."/>
            <person name="Chang C.H."/>
            <person name="Dale J.M."/>
            <person name="Hsuan V.W."/>
            <person name="Lee J.M."/>
            <person name="Quach H.L."/>
            <person name="Tang C."/>
            <person name="Toriumi M."/>
            <person name="Wallender E.K."/>
            <person name="Wong C."/>
            <person name="Wu H.C."/>
            <person name="Yu G."/>
            <person name="Yuan S."/>
            <person name="Carninci P."/>
            <person name="Chen H."/>
            <person name="Cheuk R."/>
            <person name="Hayashizaki Y."/>
            <person name="Ishida J."/>
            <person name="Jones T."/>
            <person name="Kamiya A."/>
            <person name="Kawai J."/>
            <person name="Kim C.J."/>
            <person name="Narusaka M."/>
            <person name="Nguyen M."/>
            <person name="Palm C.J."/>
            <person name="Sakurai T."/>
            <person name="Satou M."/>
            <person name="Seki M."/>
            <person name="Shinn P."/>
            <person name="Southwick A."/>
            <person name="Tripp M.G."/>
            <person name="Wu T."/>
            <person name="Shinozaki K."/>
            <person name="Davis R.W."/>
            <person name="Ecker J.R."/>
            <person name="Theologis A."/>
        </authorList>
    </citation>
    <scope>NUCLEOTIDE SEQUENCE</scope>
</reference>
<organism evidence="2">
    <name type="scientific">Arabidopsis thaliana</name>
    <name type="common">Mouse-ear cress</name>
    <dbReference type="NCBI Taxonomy" id="3702"/>
    <lineage>
        <taxon>Eukaryota</taxon>
        <taxon>Viridiplantae</taxon>
        <taxon>Streptophyta</taxon>
        <taxon>Embryophyta</taxon>
        <taxon>Tracheophyta</taxon>
        <taxon>Spermatophyta</taxon>
        <taxon>Magnoliopsida</taxon>
        <taxon>eudicotyledons</taxon>
        <taxon>Gunneridae</taxon>
        <taxon>Pentapetalae</taxon>
        <taxon>rosids</taxon>
        <taxon>malvids</taxon>
        <taxon>Brassicales</taxon>
        <taxon>Brassicaceae</taxon>
        <taxon>Camelineae</taxon>
        <taxon>Arabidopsis</taxon>
    </lineage>
</organism>
<name>Q8RXX8_ARATH</name>
<proteinExistence type="evidence at transcript level"/>
<keyword evidence="1" id="KW-0472">Membrane</keyword>
<dbReference type="EMBL" id="AY080619">
    <property type="protein sequence ID" value="AAL86302.2"/>
    <property type="molecule type" value="mRNA"/>
</dbReference>
<keyword evidence="1" id="KW-1133">Transmembrane helix</keyword>
<accession>Q8RXX8</accession>
<dbReference type="AlphaFoldDB" id="Q8RXX8"/>
<evidence type="ECO:0000256" key="1">
    <source>
        <dbReference type="SAM" id="Phobius"/>
    </source>
</evidence>
<evidence type="ECO:0000313" key="2">
    <source>
        <dbReference type="EMBL" id="AAL86302.2"/>
    </source>
</evidence>